<evidence type="ECO:0000313" key="5">
    <source>
        <dbReference type="EMBL" id="CAH2063745.1"/>
    </source>
</evidence>
<dbReference type="SUPFAM" id="SSF158639">
    <property type="entry name" value="ENT-like"/>
    <property type="match status" value="1"/>
</dbReference>
<dbReference type="PROSITE" id="PS51138">
    <property type="entry name" value="ENT"/>
    <property type="match status" value="1"/>
</dbReference>
<name>A0AAU9S9R6_THLAR</name>
<keyword evidence="2" id="KW-0539">Nucleus</keyword>
<dbReference type="InterPro" id="IPR005491">
    <property type="entry name" value="ENT_dom"/>
</dbReference>
<dbReference type="InterPro" id="IPR036142">
    <property type="entry name" value="ENT_dom-like_sf"/>
</dbReference>
<evidence type="ECO:0000256" key="1">
    <source>
        <dbReference type="ARBA" id="ARBA00004123"/>
    </source>
</evidence>
<evidence type="ECO:0000313" key="6">
    <source>
        <dbReference type="Proteomes" id="UP000836841"/>
    </source>
</evidence>
<proteinExistence type="predicted"/>
<dbReference type="PANTHER" id="PTHR33432">
    <property type="entry name" value="PROTEIN EMSY-LIKE 4"/>
    <property type="match status" value="1"/>
</dbReference>
<protein>
    <recommendedName>
        <fullName evidence="4">ENT domain-containing protein</fullName>
    </recommendedName>
</protein>
<feature type="region of interest" description="Disordered" evidence="3">
    <location>
        <begin position="1"/>
        <end position="38"/>
    </location>
</feature>
<reference evidence="5 6" key="1">
    <citation type="submission" date="2022-03" db="EMBL/GenBank/DDBJ databases">
        <authorList>
            <person name="Nunn A."/>
            <person name="Chopra R."/>
            <person name="Nunn A."/>
            <person name="Contreras Garrido A."/>
        </authorList>
    </citation>
    <scope>NUCLEOTIDE SEQUENCE [LARGE SCALE GENOMIC DNA]</scope>
</reference>
<dbReference type="GO" id="GO:0050832">
    <property type="term" value="P:defense response to fungus"/>
    <property type="evidence" value="ECO:0007669"/>
    <property type="project" value="InterPro"/>
</dbReference>
<accession>A0AAU9S9R6</accession>
<evidence type="ECO:0000259" key="4">
    <source>
        <dbReference type="PROSITE" id="PS51138"/>
    </source>
</evidence>
<keyword evidence="6" id="KW-1185">Reference proteome</keyword>
<organism evidence="5 6">
    <name type="scientific">Thlaspi arvense</name>
    <name type="common">Field penny-cress</name>
    <dbReference type="NCBI Taxonomy" id="13288"/>
    <lineage>
        <taxon>Eukaryota</taxon>
        <taxon>Viridiplantae</taxon>
        <taxon>Streptophyta</taxon>
        <taxon>Embryophyta</taxon>
        <taxon>Tracheophyta</taxon>
        <taxon>Spermatophyta</taxon>
        <taxon>Magnoliopsida</taxon>
        <taxon>eudicotyledons</taxon>
        <taxon>Gunneridae</taxon>
        <taxon>Pentapetalae</taxon>
        <taxon>rosids</taxon>
        <taxon>malvids</taxon>
        <taxon>Brassicales</taxon>
        <taxon>Brassicaceae</taxon>
        <taxon>Thlaspideae</taxon>
        <taxon>Thlaspi</taxon>
    </lineage>
</organism>
<dbReference type="SMART" id="SM01191">
    <property type="entry name" value="ENT"/>
    <property type="match status" value="1"/>
</dbReference>
<gene>
    <name evidence="5" type="ORF">TAV2_LOCUS17658</name>
</gene>
<dbReference type="Pfam" id="PF03735">
    <property type="entry name" value="ENT"/>
    <property type="match status" value="1"/>
</dbReference>
<feature type="compositionally biased region" description="Basic and acidic residues" evidence="3">
    <location>
        <begin position="1"/>
        <end position="13"/>
    </location>
</feature>
<evidence type="ECO:0000256" key="3">
    <source>
        <dbReference type="SAM" id="MobiDB-lite"/>
    </source>
</evidence>
<dbReference type="PANTHER" id="PTHR33432:SF17">
    <property type="entry name" value="EMSY N TERMINUS (ENT) DOMAIN-CONTAINING PROTEIN"/>
    <property type="match status" value="1"/>
</dbReference>
<dbReference type="EMBL" id="OU466861">
    <property type="protein sequence ID" value="CAH2063745.1"/>
    <property type="molecule type" value="Genomic_DNA"/>
</dbReference>
<sequence length="206" mass="23925">MSNKKDHSPDSPSHESTLLPFKKRGISETMASDSNHGDVKKLKLDELQKKAYFHVLHAFATESVEISSPRITIIKELKKEWNIDYKTHIGFEYMIKADIMAQTLRKKSLASDKKEKQNGKIAYDGEKEKAQSFWGSVNPEALVGLWVLVRMPDEENFDEFVISEYDAENEMHRFEAVDPDAMERDEMLSRMDIREIPPEDIMWPNF</sequence>
<comment type="subcellular location">
    <subcellularLocation>
        <location evidence="1">Nucleus</location>
    </subcellularLocation>
</comment>
<dbReference type="Proteomes" id="UP000836841">
    <property type="component" value="Chromosome 5"/>
</dbReference>
<evidence type="ECO:0000256" key="2">
    <source>
        <dbReference type="ARBA" id="ARBA00023242"/>
    </source>
</evidence>
<dbReference type="AlphaFoldDB" id="A0AAU9S9R6"/>
<dbReference type="InterPro" id="IPR033485">
    <property type="entry name" value="EMSY-LIKE_plant"/>
</dbReference>
<feature type="domain" description="ENT" evidence="4">
    <location>
        <begin position="40"/>
        <end position="128"/>
    </location>
</feature>
<dbReference type="GO" id="GO:0005634">
    <property type="term" value="C:nucleus"/>
    <property type="evidence" value="ECO:0007669"/>
    <property type="project" value="UniProtKB-SubCell"/>
</dbReference>